<organism evidence="9 10">
    <name type="scientific">Lasiosphaeria hispida</name>
    <dbReference type="NCBI Taxonomy" id="260671"/>
    <lineage>
        <taxon>Eukaryota</taxon>
        <taxon>Fungi</taxon>
        <taxon>Dikarya</taxon>
        <taxon>Ascomycota</taxon>
        <taxon>Pezizomycotina</taxon>
        <taxon>Sordariomycetes</taxon>
        <taxon>Sordariomycetidae</taxon>
        <taxon>Sordariales</taxon>
        <taxon>Lasiosphaeriaceae</taxon>
        <taxon>Lasiosphaeria</taxon>
    </lineage>
</organism>
<dbReference type="InterPro" id="IPR002403">
    <property type="entry name" value="Cyt_P450_E_grp-IV"/>
</dbReference>
<dbReference type="PANTHER" id="PTHR24304">
    <property type="entry name" value="CYTOCHROME P450 FAMILY 7"/>
    <property type="match status" value="1"/>
</dbReference>
<feature type="transmembrane region" description="Helical" evidence="8">
    <location>
        <begin position="14"/>
        <end position="34"/>
    </location>
</feature>
<protein>
    <submittedName>
        <fullName evidence="9">Cytochrome P450</fullName>
    </submittedName>
</protein>
<evidence type="ECO:0000256" key="2">
    <source>
        <dbReference type="ARBA" id="ARBA00010617"/>
    </source>
</evidence>
<dbReference type="InterPro" id="IPR050529">
    <property type="entry name" value="CYP450_sterol_14alpha_dmase"/>
</dbReference>
<comment type="cofactor">
    <cofactor evidence="1 7">
        <name>heme</name>
        <dbReference type="ChEBI" id="CHEBI:30413"/>
    </cofactor>
</comment>
<feature type="binding site" description="axial binding residue" evidence="7">
    <location>
        <position position="489"/>
    </location>
    <ligand>
        <name>heme</name>
        <dbReference type="ChEBI" id="CHEBI:30413"/>
    </ligand>
    <ligandPart>
        <name>Fe</name>
        <dbReference type="ChEBI" id="CHEBI:18248"/>
    </ligandPart>
</feature>
<dbReference type="GO" id="GO:0005506">
    <property type="term" value="F:iron ion binding"/>
    <property type="evidence" value="ECO:0007669"/>
    <property type="project" value="InterPro"/>
</dbReference>
<keyword evidence="10" id="KW-1185">Reference proteome</keyword>
<keyword evidence="6" id="KW-0560">Oxidoreductase</keyword>
<evidence type="ECO:0000256" key="7">
    <source>
        <dbReference type="PIRSR" id="PIRSR602403-1"/>
    </source>
</evidence>
<dbReference type="PANTHER" id="PTHR24304:SF2">
    <property type="entry name" value="24-HYDROXYCHOLESTEROL 7-ALPHA-HYDROXYLASE"/>
    <property type="match status" value="1"/>
</dbReference>
<dbReference type="CDD" id="cd11040">
    <property type="entry name" value="CYP7_CYP8-like"/>
    <property type="match status" value="1"/>
</dbReference>
<evidence type="ECO:0000256" key="6">
    <source>
        <dbReference type="ARBA" id="ARBA00023033"/>
    </source>
</evidence>
<dbReference type="Gene3D" id="1.10.630.10">
    <property type="entry name" value="Cytochrome P450"/>
    <property type="match status" value="1"/>
</dbReference>
<name>A0AAJ0MEV8_9PEZI</name>
<dbReference type="GO" id="GO:0008395">
    <property type="term" value="F:steroid hydroxylase activity"/>
    <property type="evidence" value="ECO:0007669"/>
    <property type="project" value="TreeGrafter"/>
</dbReference>
<accession>A0AAJ0MEV8</accession>
<evidence type="ECO:0000256" key="5">
    <source>
        <dbReference type="ARBA" id="ARBA00023004"/>
    </source>
</evidence>
<proteinExistence type="inferred from homology"/>
<reference evidence="9" key="2">
    <citation type="submission" date="2023-06" db="EMBL/GenBank/DDBJ databases">
        <authorList>
            <consortium name="Lawrence Berkeley National Laboratory"/>
            <person name="Haridas S."/>
            <person name="Hensen N."/>
            <person name="Bonometti L."/>
            <person name="Westerberg I."/>
            <person name="Brannstrom I.O."/>
            <person name="Guillou S."/>
            <person name="Cros-Aarteil S."/>
            <person name="Calhoun S."/>
            <person name="Kuo A."/>
            <person name="Mondo S."/>
            <person name="Pangilinan J."/>
            <person name="Riley R."/>
            <person name="Labutti K."/>
            <person name="Andreopoulos B."/>
            <person name="Lipzen A."/>
            <person name="Chen C."/>
            <person name="Yanf M."/>
            <person name="Daum C."/>
            <person name="Ng V."/>
            <person name="Clum A."/>
            <person name="Steindorff A."/>
            <person name="Ohm R."/>
            <person name="Martin F."/>
            <person name="Silar P."/>
            <person name="Natvig D."/>
            <person name="Lalanne C."/>
            <person name="Gautier V."/>
            <person name="Ament-Velasquez S.L."/>
            <person name="Kruys A."/>
            <person name="Hutchinson M.I."/>
            <person name="Powell A.J."/>
            <person name="Barry K."/>
            <person name="Miller A.N."/>
            <person name="Grigoriev I.V."/>
            <person name="Debuchy R."/>
            <person name="Gladieux P."/>
            <person name="Thoren M.H."/>
            <person name="Johannesson H."/>
        </authorList>
    </citation>
    <scope>NUCLEOTIDE SEQUENCE</scope>
    <source>
        <strain evidence="9">CBS 955.72</strain>
    </source>
</reference>
<evidence type="ECO:0000256" key="1">
    <source>
        <dbReference type="ARBA" id="ARBA00001971"/>
    </source>
</evidence>
<keyword evidence="5 7" id="KW-0408">Iron</keyword>
<evidence type="ECO:0000313" key="10">
    <source>
        <dbReference type="Proteomes" id="UP001275084"/>
    </source>
</evidence>
<evidence type="ECO:0000256" key="4">
    <source>
        <dbReference type="ARBA" id="ARBA00022723"/>
    </source>
</evidence>
<dbReference type="PRINTS" id="PR00465">
    <property type="entry name" value="EP450IV"/>
</dbReference>
<evidence type="ECO:0000313" key="9">
    <source>
        <dbReference type="EMBL" id="KAK3353843.1"/>
    </source>
</evidence>
<reference evidence="9" key="1">
    <citation type="journal article" date="2023" name="Mol. Phylogenet. Evol.">
        <title>Genome-scale phylogeny and comparative genomics of the fungal order Sordariales.</title>
        <authorList>
            <person name="Hensen N."/>
            <person name="Bonometti L."/>
            <person name="Westerberg I."/>
            <person name="Brannstrom I.O."/>
            <person name="Guillou S."/>
            <person name="Cros-Aarteil S."/>
            <person name="Calhoun S."/>
            <person name="Haridas S."/>
            <person name="Kuo A."/>
            <person name="Mondo S."/>
            <person name="Pangilinan J."/>
            <person name="Riley R."/>
            <person name="LaButti K."/>
            <person name="Andreopoulos B."/>
            <person name="Lipzen A."/>
            <person name="Chen C."/>
            <person name="Yan M."/>
            <person name="Daum C."/>
            <person name="Ng V."/>
            <person name="Clum A."/>
            <person name="Steindorff A."/>
            <person name="Ohm R.A."/>
            <person name="Martin F."/>
            <person name="Silar P."/>
            <person name="Natvig D.O."/>
            <person name="Lalanne C."/>
            <person name="Gautier V."/>
            <person name="Ament-Velasquez S.L."/>
            <person name="Kruys A."/>
            <person name="Hutchinson M.I."/>
            <person name="Powell A.J."/>
            <person name="Barry K."/>
            <person name="Miller A.N."/>
            <person name="Grigoriev I.V."/>
            <person name="Debuchy R."/>
            <person name="Gladieux P."/>
            <person name="Hiltunen Thoren M."/>
            <person name="Johannesson H."/>
        </authorList>
    </citation>
    <scope>NUCLEOTIDE SEQUENCE</scope>
    <source>
        <strain evidence="9">CBS 955.72</strain>
    </source>
</reference>
<sequence>METPSVLQAVLRAVPLPLTAVLVVLAIPVLALVISSVQTGENEPWSLPNWKGIPVLGNTIQYMADNGSFIARASLAMRTRDVVKFSLGPTPVYLVTGAQNVQALFRKSTSISSDKFLLMVMGTVMCFTPKDYAKFANDKTGRLPEPVEGTAASHKGLRYWAEFHHHNARSLSLTSNTASLTAKFYEFFQERVRPYPVGEWKAVNLLHFMRSQMAGAAIKAMTGERLLERSGEEDLLGAFWDYDTVTMRLVYALPKWMDPSAWRIRDRFHQMAVEWLKKDFDPLSERESVPQEIDWHPVLGLAFMRDYLNWGKRIGLSVETRAGYFIGFLLGLNANSIPIAAWALFELVQDPSLWKAVQEEAESAFEAHPVSGERVLNIQTMLGLPLLQSVYAEALRLHVSVNVTREVISDTTTIAGYQLPKHALIQAPTYIASLNEKVWGTAENSASEFWAYRHIRYTTIHGSKDKKPEFAMAAGPSDFFPYGGGISMCPGRHFAKQEIMATLAIIVTTFDVEMVEWVTMDGKTRSDRPARDDLKWSGSAALPPDRDMKVRWRRRF</sequence>
<comment type="similarity">
    <text evidence="2">Belongs to the cytochrome P450 family.</text>
</comment>
<dbReference type="InterPro" id="IPR001128">
    <property type="entry name" value="Cyt_P450"/>
</dbReference>
<keyword evidence="8" id="KW-0812">Transmembrane</keyword>
<keyword evidence="3 7" id="KW-0349">Heme</keyword>
<evidence type="ECO:0000256" key="3">
    <source>
        <dbReference type="ARBA" id="ARBA00022617"/>
    </source>
</evidence>
<gene>
    <name evidence="9" type="ORF">B0T25DRAFT_545475</name>
</gene>
<dbReference type="InterPro" id="IPR036396">
    <property type="entry name" value="Cyt_P450_sf"/>
</dbReference>
<dbReference type="Pfam" id="PF00067">
    <property type="entry name" value="p450"/>
    <property type="match status" value="1"/>
</dbReference>
<dbReference type="AlphaFoldDB" id="A0AAJ0MEV8"/>
<keyword evidence="8" id="KW-1133">Transmembrane helix</keyword>
<dbReference type="GO" id="GO:0020037">
    <property type="term" value="F:heme binding"/>
    <property type="evidence" value="ECO:0007669"/>
    <property type="project" value="InterPro"/>
</dbReference>
<dbReference type="EMBL" id="JAUIQD010000004">
    <property type="protein sequence ID" value="KAK3353843.1"/>
    <property type="molecule type" value="Genomic_DNA"/>
</dbReference>
<dbReference type="GO" id="GO:0016705">
    <property type="term" value="F:oxidoreductase activity, acting on paired donors, with incorporation or reduction of molecular oxygen"/>
    <property type="evidence" value="ECO:0007669"/>
    <property type="project" value="InterPro"/>
</dbReference>
<evidence type="ECO:0000256" key="8">
    <source>
        <dbReference type="SAM" id="Phobius"/>
    </source>
</evidence>
<keyword evidence="8" id="KW-0472">Membrane</keyword>
<dbReference type="SUPFAM" id="SSF48264">
    <property type="entry name" value="Cytochrome P450"/>
    <property type="match status" value="1"/>
</dbReference>
<comment type="caution">
    <text evidence="9">The sequence shown here is derived from an EMBL/GenBank/DDBJ whole genome shotgun (WGS) entry which is preliminary data.</text>
</comment>
<keyword evidence="4 7" id="KW-0479">Metal-binding</keyword>
<keyword evidence="6" id="KW-0503">Monooxygenase</keyword>
<dbReference type="Proteomes" id="UP001275084">
    <property type="component" value="Unassembled WGS sequence"/>
</dbReference>